<dbReference type="Proteomes" id="UP000595140">
    <property type="component" value="Unassembled WGS sequence"/>
</dbReference>
<reference evidence="2 3" key="1">
    <citation type="submission" date="2018-04" db="EMBL/GenBank/DDBJ databases">
        <authorList>
            <person name="Vogel A."/>
        </authorList>
    </citation>
    <scope>NUCLEOTIDE SEQUENCE [LARGE SCALE GENOMIC DNA]</scope>
</reference>
<feature type="region of interest" description="Disordered" evidence="1">
    <location>
        <begin position="202"/>
        <end position="274"/>
    </location>
</feature>
<dbReference type="EMBL" id="OOIL02000506">
    <property type="protein sequence ID" value="VFQ65962.1"/>
    <property type="molecule type" value="Genomic_DNA"/>
</dbReference>
<feature type="compositionally biased region" description="Low complexity" evidence="1">
    <location>
        <begin position="1"/>
        <end position="33"/>
    </location>
</feature>
<proteinExistence type="predicted"/>
<organism evidence="2 3">
    <name type="scientific">Cuscuta campestris</name>
    <dbReference type="NCBI Taxonomy" id="132261"/>
    <lineage>
        <taxon>Eukaryota</taxon>
        <taxon>Viridiplantae</taxon>
        <taxon>Streptophyta</taxon>
        <taxon>Embryophyta</taxon>
        <taxon>Tracheophyta</taxon>
        <taxon>Spermatophyta</taxon>
        <taxon>Magnoliopsida</taxon>
        <taxon>eudicotyledons</taxon>
        <taxon>Gunneridae</taxon>
        <taxon>Pentapetalae</taxon>
        <taxon>asterids</taxon>
        <taxon>lamiids</taxon>
        <taxon>Solanales</taxon>
        <taxon>Convolvulaceae</taxon>
        <taxon>Cuscuteae</taxon>
        <taxon>Cuscuta</taxon>
        <taxon>Cuscuta subgen. Grammica</taxon>
        <taxon>Cuscuta sect. Cleistogrammica</taxon>
    </lineage>
</organism>
<feature type="compositionally biased region" description="Basic residues" evidence="1">
    <location>
        <begin position="255"/>
        <end position="271"/>
    </location>
</feature>
<feature type="compositionally biased region" description="Acidic residues" evidence="1">
    <location>
        <begin position="62"/>
        <end position="79"/>
    </location>
</feature>
<protein>
    <submittedName>
        <fullName evidence="2">Uncharacterized protein</fullName>
    </submittedName>
</protein>
<feature type="region of interest" description="Disordered" evidence="1">
    <location>
        <begin position="1"/>
        <end position="79"/>
    </location>
</feature>
<feature type="compositionally biased region" description="Polar residues" evidence="1">
    <location>
        <begin position="212"/>
        <end position="225"/>
    </location>
</feature>
<sequence>MSSFGSRRISSSDDSSSEDSTSSSSTGYSSSESVPRPAPNPSVPGSEPVNQVPGQVFAERDEPVDDELGPYDPDNESLEEWEERLRTAVLPGGTGCEGFAYFKGRASRKFISDVPQSNWGWKEKFVFIEFPPFVTPLAGLKWNDHLLNHEYTVPASSPDLEASLEILLRGDSFTGRKFHYGSWVWRIQPGGEDMEFEEFEIPDDQPAGETGGSQAPPSKTFTVHQETVEIHDEDEPQDDRSKGKSPPKTKEKTSRRTKKVATTHHSFSKKRQWVDSDTASPSVKEAFINLGLRLREVGEIGPLTVDQLGMSFPFEVAQLKKEEMTLILKSQADELTRQSGMAGPMKAEISQLKEENGRLMDEVSEVKQEMAKKAEDFPGLAAAWVEENKAKAARVMTATPEATMESFKFLY</sequence>
<gene>
    <name evidence="2" type="ORF">CCAM_LOCUS7738</name>
</gene>
<feature type="compositionally biased region" description="Basic and acidic residues" evidence="1">
    <location>
        <begin position="238"/>
        <end position="254"/>
    </location>
</feature>
<dbReference type="AlphaFoldDB" id="A0A484KVB2"/>
<evidence type="ECO:0000256" key="1">
    <source>
        <dbReference type="SAM" id="MobiDB-lite"/>
    </source>
</evidence>
<name>A0A484KVB2_9ASTE</name>
<keyword evidence="3" id="KW-1185">Reference proteome</keyword>
<evidence type="ECO:0000313" key="3">
    <source>
        <dbReference type="Proteomes" id="UP000595140"/>
    </source>
</evidence>
<evidence type="ECO:0000313" key="2">
    <source>
        <dbReference type="EMBL" id="VFQ65962.1"/>
    </source>
</evidence>
<accession>A0A484KVB2</accession>